<dbReference type="AlphaFoldDB" id="A0A8J6FNA5"/>
<protein>
    <recommendedName>
        <fullName evidence="4">Secreted protein</fullName>
    </recommendedName>
</protein>
<evidence type="ECO:0000313" key="3">
    <source>
        <dbReference type="Proteomes" id="UP000770717"/>
    </source>
</evidence>
<accession>A0A8J6FNA5</accession>
<name>A0A8J6FNA5_ELECQ</name>
<comment type="caution">
    <text evidence="2">The sequence shown here is derived from an EMBL/GenBank/DDBJ whole genome shotgun (WGS) entry which is preliminary data.</text>
</comment>
<keyword evidence="3" id="KW-1185">Reference proteome</keyword>
<evidence type="ECO:0000313" key="2">
    <source>
        <dbReference type="EMBL" id="KAG9490486.1"/>
    </source>
</evidence>
<organism evidence="2 3">
    <name type="scientific">Eleutherodactylus coqui</name>
    <name type="common">Puerto Rican coqui</name>
    <dbReference type="NCBI Taxonomy" id="57060"/>
    <lineage>
        <taxon>Eukaryota</taxon>
        <taxon>Metazoa</taxon>
        <taxon>Chordata</taxon>
        <taxon>Craniata</taxon>
        <taxon>Vertebrata</taxon>
        <taxon>Euteleostomi</taxon>
        <taxon>Amphibia</taxon>
        <taxon>Batrachia</taxon>
        <taxon>Anura</taxon>
        <taxon>Neobatrachia</taxon>
        <taxon>Hyloidea</taxon>
        <taxon>Eleutherodactylidae</taxon>
        <taxon>Eleutherodactylinae</taxon>
        <taxon>Eleutherodactylus</taxon>
        <taxon>Eleutherodactylus</taxon>
    </lineage>
</organism>
<reference evidence="2" key="1">
    <citation type="thesis" date="2020" institute="ProQuest LLC" country="789 East Eisenhower Parkway, Ann Arbor, MI, USA">
        <title>Comparative Genomics and Chromosome Evolution.</title>
        <authorList>
            <person name="Mudd A.B."/>
        </authorList>
    </citation>
    <scope>NUCLEOTIDE SEQUENCE</scope>
    <source>
        <strain evidence="2">HN-11 Male</strain>
        <tissue evidence="2">Kidney and liver</tissue>
    </source>
</reference>
<feature type="chain" id="PRO_5035180445" description="Secreted protein" evidence="1">
    <location>
        <begin position="16"/>
        <end position="111"/>
    </location>
</feature>
<evidence type="ECO:0008006" key="4">
    <source>
        <dbReference type="Google" id="ProtNLM"/>
    </source>
</evidence>
<feature type="signal peptide" evidence="1">
    <location>
        <begin position="1"/>
        <end position="15"/>
    </location>
</feature>
<keyword evidence="1" id="KW-0732">Signal</keyword>
<dbReference type="Proteomes" id="UP000770717">
    <property type="component" value="Unassembled WGS sequence"/>
</dbReference>
<proteinExistence type="predicted"/>
<gene>
    <name evidence="2" type="ORF">GDO78_006039</name>
</gene>
<sequence length="111" mass="12258">MQYLLIMYSTALTCAEDTVWSYTGAELDHYTPADKCRMSCAGLAQFTVQFTLWRTCLLSTIEASNTAVIQEKLLQIGASCAVRSPARFRPAPSLQGTSRRAYGINHVHIAP</sequence>
<dbReference type="EMBL" id="WNTK01000002">
    <property type="protein sequence ID" value="KAG9490486.1"/>
    <property type="molecule type" value="Genomic_DNA"/>
</dbReference>
<evidence type="ECO:0000256" key="1">
    <source>
        <dbReference type="SAM" id="SignalP"/>
    </source>
</evidence>